<protein>
    <submittedName>
        <fullName evidence="1">Uncharacterized protein</fullName>
    </submittedName>
</protein>
<sequence length="128" mass="13258">MAYLDNTGLNYFWGKIKSALSSKQNKITASGILKGDGEGGVSAAVAGKDYLKTAPVTSVAGKTGAVTLGKSDVGLGSVDNVSVNARMNRTTNVNAADANYTSYMARGEALFAAETTPIANGQIAWQYE</sequence>
<accession>A0A8S5LTX4</accession>
<reference evidence="1" key="1">
    <citation type="journal article" date="2021" name="Proc. Natl. Acad. Sci. U.S.A.">
        <title>A Catalog of Tens of Thousands of Viruses from Human Metagenomes Reveals Hidden Associations with Chronic Diseases.</title>
        <authorList>
            <person name="Tisza M.J."/>
            <person name="Buck C.B."/>
        </authorList>
    </citation>
    <scope>NUCLEOTIDE SEQUENCE</scope>
    <source>
        <strain evidence="1">CtOIB27</strain>
    </source>
</reference>
<proteinExistence type="predicted"/>
<name>A0A8S5LTX4_9CAUD</name>
<evidence type="ECO:0000313" key="1">
    <source>
        <dbReference type="EMBL" id="DAD73307.1"/>
    </source>
</evidence>
<organism evidence="1">
    <name type="scientific">Siphoviridae sp. ctOIB27</name>
    <dbReference type="NCBI Taxonomy" id="2826308"/>
    <lineage>
        <taxon>Viruses</taxon>
        <taxon>Duplodnaviria</taxon>
        <taxon>Heunggongvirae</taxon>
        <taxon>Uroviricota</taxon>
        <taxon>Caudoviricetes</taxon>
    </lineage>
</organism>
<dbReference type="EMBL" id="BK014734">
    <property type="protein sequence ID" value="DAD73307.1"/>
    <property type="molecule type" value="Genomic_DNA"/>
</dbReference>